<protein>
    <submittedName>
        <fullName evidence="2">Uncharacterized protein</fullName>
    </submittedName>
</protein>
<reference evidence="2" key="1">
    <citation type="journal article" date="2020" name="Cell">
        <title>Large-Scale Comparative Analyses of Tick Genomes Elucidate Their Genetic Diversity and Vector Capacities.</title>
        <authorList>
            <consortium name="Tick Genome and Microbiome Consortium (TIGMIC)"/>
            <person name="Jia N."/>
            <person name="Wang J."/>
            <person name="Shi W."/>
            <person name="Du L."/>
            <person name="Sun Y."/>
            <person name="Zhan W."/>
            <person name="Jiang J.F."/>
            <person name="Wang Q."/>
            <person name="Zhang B."/>
            <person name="Ji P."/>
            <person name="Bell-Sakyi L."/>
            <person name="Cui X.M."/>
            <person name="Yuan T.T."/>
            <person name="Jiang B.G."/>
            <person name="Yang W.F."/>
            <person name="Lam T.T."/>
            <person name="Chang Q.C."/>
            <person name="Ding S.J."/>
            <person name="Wang X.J."/>
            <person name="Zhu J.G."/>
            <person name="Ruan X.D."/>
            <person name="Zhao L."/>
            <person name="Wei J.T."/>
            <person name="Ye R.Z."/>
            <person name="Que T.C."/>
            <person name="Du C.H."/>
            <person name="Zhou Y.H."/>
            <person name="Cheng J.X."/>
            <person name="Dai P.F."/>
            <person name="Guo W.B."/>
            <person name="Han X.H."/>
            <person name="Huang E.J."/>
            <person name="Li L.F."/>
            <person name="Wei W."/>
            <person name="Gao Y.C."/>
            <person name="Liu J.Z."/>
            <person name="Shao H.Z."/>
            <person name="Wang X."/>
            <person name="Wang C.C."/>
            <person name="Yang T.C."/>
            <person name="Huo Q.B."/>
            <person name="Li W."/>
            <person name="Chen H.Y."/>
            <person name="Chen S.E."/>
            <person name="Zhou L.G."/>
            <person name="Ni X.B."/>
            <person name="Tian J.H."/>
            <person name="Sheng Y."/>
            <person name="Liu T."/>
            <person name="Pan Y.S."/>
            <person name="Xia L.Y."/>
            <person name="Li J."/>
            <person name="Zhao F."/>
            <person name="Cao W.C."/>
        </authorList>
    </citation>
    <scope>NUCLEOTIDE SEQUENCE</scope>
    <source>
        <strain evidence="2">Rsan-2018</strain>
    </source>
</reference>
<evidence type="ECO:0000256" key="1">
    <source>
        <dbReference type="SAM" id="MobiDB-lite"/>
    </source>
</evidence>
<keyword evidence="3" id="KW-1185">Reference proteome</keyword>
<feature type="region of interest" description="Disordered" evidence="1">
    <location>
        <begin position="69"/>
        <end position="89"/>
    </location>
</feature>
<gene>
    <name evidence="2" type="ORF">HPB52_017308</name>
</gene>
<organism evidence="2 3">
    <name type="scientific">Rhipicephalus sanguineus</name>
    <name type="common">Brown dog tick</name>
    <name type="synonym">Ixodes sanguineus</name>
    <dbReference type="NCBI Taxonomy" id="34632"/>
    <lineage>
        <taxon>Eukaryota</taxon>
        <taxon>Metazoa</taxon>
        <taxon>Ecdysozoa</taxon>
        <taxon>Arthropoda</taxon>
        <taxon>Chelicerata</taxon>
        <taxon>Arachnida</taxon>
        <taxon>Acari</taxon>
        <taxon>Parasitiformes</taxon>
        <taxon>Ixodida</taxon>
        <taxon>Ixodoidea</taxon>
        <taxon>Ixodidae</taxon>
        <taxon>Rhipicephalinae</taxon>
        <taxon>Rhipicephalus</taxon>
        <taxon>Rhipicephalus</taxon>
    </lineage>
</organism>
<dbReference type="Proteomes" id="UP000821837">
    <property type="component" value="Chromosome 11"/>
</dbReference>
<comment type="caution">
    <text evidence="2">The sequence shown here is derived from an EMBL/GenBank/DDBJ whole genome shotgun (WGS) entry which is preliminary data.</text>
</comment>
<dbReference type="EMBL" id="JABSTV010001247">
    <property type="protein sequence ID" value="KAH7972805.1"/>
    <property type="molecule type" value="Genomic_DNA"/>
</dbReference>
<proteinExistence type="predicted"/>
<evidence type="ECO:0000313" key="3">
    <source>
        <dbReference type="Proteomes" id="UP000821837"/>
    </source>
</evidence>
<reference evidence="2" key="2">
    <citation type="submission" date="2021-09" db="EMBL/GenBank/DDBJ databases">
        <authorList>
            <person name="Jia N."/>
            <person name="Wang J."/>
            <person name="Shi W."/>
            <person name="Du L."/>
            <person name="Sun Y."/>
            <person name="Zhan W."/>
            <person name="Jiang J."/>
            <person name="Wang Q."/>
            <person name="Zhang B."/>
            <person name="Ji P."/>
            <person name="Sakyi L.B."/>
            <person name="Cui X."/>
            <person name="Yuan T."/>
            <person name="Jiang B."/>
            <person name="Yang W."/>
            <person name="Lam T.T.-Y."/>
            <person name="Chang Q."/>
            <person name="Ding S."/>
            <person name="Wang X."/>
            <person name="Zhu J."/>
            <person name="Ruan X."/>
            <person name="Zhao L."/>
            <person name="Wei J."/>
            <person name="Que T."/>
            <person name="Du C."/>
            <person name="Cheng J."/>
            <person name="Dai P."/>
            <person name="Han X."/>
            <person name="Huang E."/>
            <person name="Gao Y."/>
            <person name="Liu J."/>
            <person name="Shao H."/>
            <person name="Ye R."/>
            <person name="Li L."/>
            <person name="Wei W."/>
            <person name="Wang X."/>
            <person name="Wang C."/>
            <person name="Huo Q."/>
            <person name="Li W."/>
            <person name="Guo W."/>
            <person name="Chen H."/>
            <person name="Chen S."/>
            <person name="Zhou L."/>
            <person name="Zhou L."/>
            <person name="Ni X."/>
            <person name="Tian J."/>
            <person name="Zhou Y."/>
            <person name="Sheng Y."/>
            <person name="Liu T."/>
            <person name="Pan Y."/>
            <person name="Xia L."/>
            <person name="Li J."/>
            <person name="Zhao F."/>
            <person name="Cao W."/>
        </authorList>
    </citation>
    <scope>NUCLEOTIDE SEQUENCE</scope>
    <source>
        <strain evidence="2">Rsan-2018</strain>
        <tissue evidence="2">Larvae</tissue>
    </source>
</reference>
<dbReference type="AlphaFoldDB" id="A0A9D4QA82"/>
<evidence type="ECO:0000313" key="2">
    <source>
        <dbReference type="EMBL" id="KAH7972805.1"/>
    </source>
</evidence>
<name>A0A9D4QA82_RHISA</name>
<sequence length="89" mass="9663">MVLRAQESELVKYYPIEYNVDRQGKSNICRGEREELYKKIAFVYPLLEAEEGVAEDRAVNNPPCCLGREGGSNPGGHPGGGALSGTGHI</sequence>
<accession>A0A9D4QA82</accession>